<dbReference type="GO" id="GO:0016747">
    <property type="term" value="F:acyltransferase activity, transferring groups other than amino-acyl groups"/>
    <property type="evidence" value="ECO:0007669"/>
    <property type="project" value="InterPro"/>
</dbReference>
<dbReference type="InterPro" id="IPR016181">
    <property type="entry name" value="Acyl_CoA_acyltransferase"/>
</dbReference>
<dbReference type="OrthoDB" id="6878163at2"/>
<evidence type="ECO:0000313" key="7">
    <source>
        <dbReference type="Proteomes" id="UP000008367"/>
    </source>
</evidence>
<dbReference type="EMBL" id="CP014039">
    <property type="protein sequence ID" value="AMG00047.1"/>
    <property type="molecule type" value="Genomic_DNA"/>
</dbReference>
<evidence type="ECO:0000259" key="3">
    <source>
        <dbReference type="PROSITE" id="PS51186"/>
    </source>
</evidence>
<name>K5UDQ0_VIBHA</name>
<proteinExistence type="predicted"/>
<evidence type="ECO:0000256" key="1">
    <source>
        <dbReference type="ARBA" id="ARBA00022679"/>
    </source>
</evidence>
<dbReference type="CDD" id="cd04301">
    <property type="entry name" value="NAT_SF"/>
    <property type="match status" value="1"/>
</dbReference>
<organism evidence="5 7">
    <name type="scientific">Vibrio harveyi</name>
    <name type="common">Beneckea harveyi</name>
    <dbReference type="NCBI Taxonomy" id="669"/>
    <lineage>
        <taxon>Bacteria</taxon>
        <taxon>Pseudomonadati</taxon>
        <taxon>Pseudomonadota</taxon>
        <taxon>Gammaproteobacteria</taxon>
        <taxon>Vibrionales</taxon>
        <taxon>Vibrionaceae</taxon>
        <taxon>Vibrio</taxon>
    </lineage>
</organism>
<dbReference type="SUPFAM" id="SSF55729">
    <property type="entry name" value="Acyl-CoA N-acyltransferases (Nat)"/>
    <property type="match status" value="1"/>
</dbReference>
<accession>A0A1E3E909</accession>
<sequence>MQIRPITLNDIDHFIALWNRVYEEGEYLRSPAPDRTMLSDVITRVEKESIPQFVAFDGRQLVGSIEIFPAEMCGYEGGEFAKTGILGIHIDRHYRNQGLGTKLLATAIQSGWKYGYDTIVLNVYKTNQAAIALYEQFGFEHGGELGEVLLPNGKYLMSQKMVLKQDEMNASSKSHS</sequence>
<dbReference type="RefSeq" id="WP_005449536.1">
    <property type="nucleotide sequence ID" value="NZ_AP031615.1"/>
</dbReference>
<dbReference type="STRING" id="669.AL538_20235"/>
<reference evidence="8" key="2">
    <citation type="submission" date="2015-12" db="EMBL/GenBank/DDBJ databases">
        <title>FDA dAtabase for Regulatory Grade micrObial Sequences (FDA-ARGOS): Supporting development and validation of Infectious Disease Dx tests.</title>
        <authorList>
            <person name="Hoffmann M."/>
            <person name="Allard M."/>
            <person name="Evans P."/>
            <person name="Brown E."/>
            <person name="Tallon L.J."/>
            <person name="Sadzewicz L."/>
            <person name="Sengamalay N."/>
            <person name="Ott S."/>
            <person name="Godinez A."/>
            <person name="Nagaraj S."/>
            <person name="Vyas G."/>
            <person name="Aluvathingal J."/>
            <person name="Nadendla S."/>
            <person name="Geyer C."/>
            <person name="Sichtig H."/>
        </authorList>
    </citation>
    <scope>NUCLEOTIDE SEQUENCE [LARGE SCALE GENOMIC DNA]</scope>
    <source>
        <strain evidence="8">ATCC 43516</strain>
    </source>
</reference>
<dbReference type="PANTHER" id="PTHR43072:SF23">
    <property type="entry name" value="UPF0039 PROTEIN C11D3.02C"/>
    <property type="match status" value="1"/>
</dbReference>
<evidence type="ECO:0000313" key="5">
    <source>
        <dbReference type="EMBL" id="EKM33681.1"/>
    </source>
</evidence>
<dbReference type="KEGG" id="vhr:AL538_20235"/>
<dbReference type="EMBL" id="AJSR01000154">
    <property type="protein sequence ID" value="EKM33681.1"/>
    <property type="molecule type" value="Genomic_DNA"/>
</dbReference>
<dbReference type="EMBL" id="QOUW02000046">
    <property type="protein sequence ID" value="RIW11999.1"/>
    <property type="molecule type" value="Genomic_DNA"/>
</dbReference>
<reference evidence="6 9" key="4">
    <citation type="submission" date="2018-08" db="EMBL/GenBank/DDBJ databases">
        <title>Vibrio harveyi strains pathogenic to white snook Centropomus viridis Lockington (1877) and potential probiotic bacteria.</title>
        <authorList>
            <person name="Soto-Rodriguez S."/>
            <person name="Gomez-Gil B."/>
            <person name="Lozano-Olvera R."/>
        </authorList>
    </citation>
    <scope>NUCLEOTIDE SEQUENCE [LARGE SCALE GENOMIC DNA]</scope>
    <source>
        <strain evidence="6 9">CAIM 1508</strain>
    </source>
</reference>
<accession>K5UDQ0</accession>
<dbReference type="HOGENOM" id="CLU_136208_0_0_6"/>
<evidence type="ECO:0000313" key="8">
    <source>
        <dbReference type="Proteomes" id="UP000067422"/>
    </source>
</evidence>
<dbReference type="AlphaFoldDB" id="K5UDQ0"/>
<reference evidence="4" key="3">
    <citation type="submission" date="2018-01" db="EMBL/GenBank/DDBJ databases">
        <title>FDA dAtabase for Regulatory Grade micrObial Sequences (FDA-ARGOS): Supporting development and validation of Infectious Disease Dx tests.</title>
        <authorList>
            <person name="Hoffmann M."/>
            <person name="Allard M."/>
            <person name="Evans P."/>
            <person name="Brown E."/>
            <person name="Tallon L."/>
            <person name="Sadzewicz L."/>
            <person name="Sengamalay N."/>
            <person name="Ott S."/>
            <person name="Godinez A."/>
            <person name="Nagaraj S."/>
            <person name="Vyas G."/>
            <person name="Aluvathingal J."/>
            <person name="Nadendla S."/>
            <person name="Geyer C."/>
            <person name="Sichtig H."/>
        </authorList>
    </citation>
    <scope>NUCLEOTIDE SEQUENCE</scope>
    <source>
        <strain evidence="4">FDAARGOS_107</strain>
    </source>
</reference>
<dbReference type="Pfam" id="PF00583">
    <property type="entry name" value="Acetyltransf_1"/>
    <property type="match status" value="1"/>
</dbReference>
<evidence type="ECO:0000256" key="2">
    <source>
        <dbReference type="ARBA" id="ARBA00023315"/>
    </source>
</evidence>
<dbReference type="Proteomes" id="UP000008367">
    <property type="component" value="Unassembled WGS sequence"/>
</dbReference>
<evidence type="ECO:0000313" key="6">
    <source>
        <dbReference type="EMBL" id="RIW11999.1"/>
    </source>
</evidence>
<gene>
    <name evidence="4" type="ORF">AL538_20235</name>
    <name evidence="6" type="ORF">DS957_013650</name>
    <name evidence="5" type="ORF">VCHENC02_0899</name>
</gene>
<keyword evidence="1 5" id="KW-0808">Transferase</keyword>
<dbReference type="Gene3D" id="3.40.630.30">
    <property type="match status" value="1"/>
</dbReference>
<keyword evidence="2" id="KW-0012">Acyltransferase</keyword>
<dbReference type="PROSITE" id="PS51186">
    <property type="entry name" value="GNAT"/>
    <property type="match status" value="1"/>
</dbReference>
<dbReference type="PANTHER" id="PTHR43072">
    <property type="entry name" value="N-ACETYLTRANSFERASE"/>
    <property type="match status" value="1"/>
</dbReference>
<evidence type="ECO:0000313" key="9">
    <source>
        <dbReference type="Proteomes" id="UP000253437"/>
    </source>
</evidence>
<keyword evidence="8" id="KW-1185">Reference proteome</keyword>
<dbReference type="Proteomes" id="UP000253437">
    <property type="component" value="Unassembled WGS sequence"/>
</dbReference>
<dbReference type="InterPro" id="IPR000182">
    <property type="entry name" value="GNAT_dom"/>
</dbReference>
<feature type="domain" description="N-acetyltransferase" evidence="3">
    <location>
        <begin position="1"/>
        <end position="162"/>
    </location>
</feature>
<reference evidence="5 7" key="1">
    <citation type="submission" date="2012-10" db="EMBL/GenBank/DDBJ databases">
        <title>Genome sequence of Vibrio Cholerae HENC-02.</title>
        <authorList>
            <person name="Eppinger M."/>
            <person name="Hasan N.A."/>
            <person name="Sengamalay N."/>
            <person name="Hine E."/>
            <person name="Su Q."/>
            <person name="Daugherty S.C."/>
            <person name="Young S."/>
            <person name="Sadzewicz L."/>
            <person name="Tallon L."/>
            <person name="Cebula T.A."/>
            <person name="Ravel J."/>
            <person name="Colwell R.R."/>
        </authorList>
    </citation>
    <scope>NUCLEOTIDE SEQUENCE [LARGE SCALE GENOMIC DNA]</scope>
    <source>
        <strain evidence="5 7">HENC-02</strain>
    </source>
</reference>
<evidence type="ECO:0000313" key="4">
    <source>
        <dbReference type="EMBL" id="AMG00047.1"/>
    </source>
</evidence>
<dbReference type="Proteomes" id="UP000067422">
    <property type="component" value="Chromosome 2"/>
</dbReference>
<protein>
    <submittedName>
        <fullName evidence="5">Acetyltransferase family protein</fullName>
    </submittedName>
    <submittedName>
        <fullName evidence="4">GNAT family N-acetyltransferase</fullName>
    </submittedName>
</protein>